<dbReference type="GO" id="GO:0016020">
    <property type="term" value="C:membrane"/>
    <property type="evidence" value="ECO:0007669"/>
    <property type="project" value="InterPro"/>
</dbReference>
<dbReference type="eggNOG" id="KOG3989">
    <property type="taxonomic scope" value="Eukaryota"/>
</dbReference>
<accession>A0A0W0FUH5</accession>
<dbReference type="GO" id="GO:0012505">
    <property type="term" value="C:endomembrane system"/>
    <property type="evidence" value="ECO:0007669"/>
    <property type="project" value="UniProtKB-SubCell"/>
</dbReference>
<feature type="transmembrane region" description="Helical" evidence="5">
    <location>
        <begin position="201"/>
        <end position="222"/>
    </location>
</feature>
<feature type="transmembrane region" description="Helical" evidence="5">
    <location>
        <begin position="42"/>
        <end position="66"/>
    </location>
</feature>
<evidence type="ECO:0000256" key="5">
    <source>
        <dbReference type="SAM" id="Phobius"/>
    </source>
</evidence>
<dbReference type="EMBL" id="LATX01001627">
    <property type="protein sequence ID" value="KTB39906.1"/>
    <property type="molecule type" value="Genomic_DNA"/>
</dbReference>
<feature type="transmembrane region" description="Helical" evidence="5">
    <location>
        <begin position="5"/>
        <end position="22"/>
    </location>
</feature>
<evidence type="ECO:0000256" key="4">
    <source>
        <dbReference type="ARBA" id="ARBA00023136"/>
    </source>
</evidence>
<dbReference type="Proteomes" id="UP000054988">
    <property type="component" value="Unassembled WGS sequence"/>
</dbReference>
<keyword evidence="4 5" id="KW-0472">Membrane</keyword>
<dbReference type="InterPro" id="IPR006838">
    <property type="entry name" value="ADTRP_AIG1"/>
</dbReference>
<comment type="subcellular location">
    <subcellularLocation>
        <location evidence="1">Endomembrane system</location>
        <topology evidence="1">Multi-pass membrane protein</topology>
    </subcellularLocation>
</comment>
<dbReference type="PANTHER" id="PTHR10989">
    <property type="entry name" value="ANDROGEN-INDUCED PROTEIN 1-RELATED"/>
    <property type="match status" value="1"/>
</dbReference>
<reference evidence="6 7" key="1">
    <citation type="submission" date="2015-12" db="EMBL/GenBank/DDBJ databases">
        <title>Draft genome sequence of Moniliophthora roreri, the causal agent of frosty pod rot of cacao.</title>
        <authorList>
            <person name="Aime M.C."/>
            <person name="Diaz-Valderrama J.R."/>
            <person name="Kijpornyongpan T."/>
            <person name="Phillips-Mora W."/>
        </authorList>
    </citation>
    <scope>NUCLEOTIDE SEQUENCE [LARGE SCALE GENOMIC DNA]</scope>
    <source>
        <strain evidence="6 7">MCA 2952</strain>
    </source>
</reference>
<evidence type="ECO:0008006" key="8">
    <source>
        <dbReference type="Google" id="ProtNLM"/>
    </source>
</evidence>
<proteinExistence type="predicted"/>
<sequence>MPFSLGPFLLHSVAVSIMYYGFSSLDQMPIDGWIRSQYGGHYQYLTIQGLIIAGVAMAIGVASDLLPSVKALATIKRAFFMIAMPLAAVISCVYWALLTLSPELILQASEEMIDDPDVLSSVEKLALIRLPFRVDFSLHMAPGVSLLLDFFLFERKYAVKEVAYGPLVAGAYTVFYGWWVEHCAEYNNGNFPYPFLTISPFNIRCAIYFAAGTFSFLSFYFVNRLHK</sequence>
<name>A0A0W0FUH5_MONRR</name>
<evidence type="ECO:0000313" key="7">
    <source>
        <dbReference type="Proteomes" id="UP000054988"/>
    </source>
</evidence>
<dbReference type="Pfam" id="PF04750">
    <property type="entry name" value="Far-17a_AIG1"/>
    <property type="match status" value="1"/>
</dbReference>
<comment type="caution">
    <text evidence="6">The sequence shown here is derived from an EMBL/GenBank/DDBJ whole genome shotgun (WGS) entry which is preliminary data.</text>
</comment>
<protein>
    <recommendedName>
        <fullName evidence="8">FAR-17a/AIG1-like protein</fullName>
    </recommendedName>
</protein>
<feature type="transmembrane region" description="Helical" evidence="5">
    <location>
        <begin position="78"/>
        <end position="97"/>
    </location>
</feature>
<evidence type="ECO:0000256" key="2">
    <source>
        <dbReference type="ARBA" id="ARBA00022692"/>
    </source>
</evidence>
<feature type="transmembrane region" description="Helical" evidence="5">
    <location>
        <begin position="162"/>
        <end position="181"/>
    </location>
</feature>
<gene>
    <name evidence="6" type="ORF">WG66_7607</name>
</gene>
<dbReference type="AlphaFoldDB" id="A0A0W0FUH5"/>
<evidence type="ECO:0000313" key="6">
    <source>
        <dbReference type="EMBL" id="KTB39906.1"/>
    </source>
</evidence>
<organism evidence="6 7">
    <name type="scientific">Moniliophthora roreri</name>
    <name type="common">Frosty pod rot fungus</name>
    <name type="synonym">Monilia roreri</name>
    <dbReference type="NCBI Taxonomy" id="221103"/>
    <lineage>
        <taxon>Eukaryota</taxon>
        <taxon>Fungi</taxon>
        <taxon>Dikarya</taxon>
        <taxon>Basidiomycota</taxon>
        <taxon>Agaricomycotina</taxon>
        <taxon>Agaricomycetes</taxon>
        <taxon>Agaricomycetidae</taxon>
        <taxon>Agaricales</taxon>
        <taxon>Marasmiineae</taxon>
        <taxon>Marasmiaceae</taxon>
        <taxon>Moniliophthora</taxon>
    </lineage>
</organism>
<dbReference type="PANTHER" id="PTHR10989:SF16">
    <property type="entry name" value="AT02829P-RELATED"/>
    <property type="match status" value="1"/>
</dbReference>
<evidence type="ECO:0000256" key="1">
    <source>
        <dbReference type="ARBA" id="ARBA00004127"/>
    </source>
</evidence>
<keyword evidence="3 5" id="KW-1133">Transmembrane helix</keyword>
<evidence type="ECO:0000256" key="3">
    <source>
        <dbReference type="ARBA" id="ARBA00022989"/>
    </source>
</evidence>
<feature type="transmembrane region" description="Helical" evidence="5">
    <location>
        <begin position="136"/>
        <end position="153"/>
    </location>
</feature>
<keyword evidence="2 5" id="KW-0812">Transmembrane</keyword>